<organism evidence="1 2">
    <name type="scientific">Panagrolaimus sp. ES5</name>
    <dbReference type="NCBI Taxonomy" id="591445"/>
    <lineage>
        <taxon>Eukaryota</taxon>
        <taxon>Metazoa</taxon>
        <taxon>Ecdysozoa</taxon>
        <taxon>Nematoda</taxon>
        <taxon>Chromadorea</taxon>
        <taxon>Rhabditida</taxon>
        <taxon>Tylenchina</taxon>
        <taxon>Panagrolaimomorpha</taxon>
        <taxon>Panagrolaimoidea</taxon>
        <taxon>Panagrolaimidae</taxon>
        <taxon>Panagrolaimus</taxon>
    </lineage>
</organism>
<reference evidence="2" key="1">
    <citation type="submission" date="2022-11" db="UniProtKB">
        <authorList>
            <consortium name="WormBaseParasite"/>
        </authorList>
    </citation>
    <scope>IDENTIFICATION</scope>
</reference>
<proteinExistence type="predicted"/>
<protein>
    <submittedName>
        <fullName evidence="2">Uncharacterized protein</fullName>
    </submittedName>
</protein>
<dbReference type="Proteomes" id="UP000887579">
    <property type="component" value="Unplaced"/>
</dbReference>
<evidence type="ECO:0000313" key="2">
    <source>
        <dbReference type="WBParaSite" id="ES5_v2.g22653.t1"/>
    </source>
</evidence>
<evidence type="ECO:0000313" key="1">
    <source>
        <dbReference type="Proteomes" id="UP000887579"/>
    </source>
</evidence>
<name>A0AC34FZF4_9BILA</name>
<dbReference type="WBParaSite" id="ES5_v2.g22653.t1">
    <property type="protein sequence ID" value="ES5_v2.g22653.t1"/>
    <property type="gene ID" value="ES5_v2.g22653"/>
</dbReference>
<accession>A0AC34FZF4</accession>
<sequence length="520" mass="57775">MAKILLQLHSPIWTEPKKHVIVLPDESTVAHLLECQQIKDVMAANNFTISSLQRFEKDFDEFVDLSEANSNDKIADKQKFQIFFNQEVEKFSVKVTVDGSSERQVEVPIMNIKSVKDLLESVLKESEFNGMSLKTVKMYDHDFEEKIDVDDLAIDFDKKEQYFIYLKSGPQTFESSTAEKLQNFAVNEMPPNTVTKNPRPAMINIVDAVVKNRIQIPQGQKITRQALGNIADLGELYDAHTDTFCSRLLFNNQIPEICIKSVDTQRTSAEFAFKDSISEKLEKLNLEAELQASFLAGLIKVKGHGKYLSMTKTSTRQSSGSLICNMSTKASFLAGLIKVKGHGKYLSTTKTSTRQSSGSLICNMSTKFQSINVDTPEVVGLLSPESVRSTPNATHVVVGIQWGAVATATLTYASNELTDKKNIDAALEVKLKCIKTAAAGSGTYVDDSSVASRNFSLDFYMDALPSGDKLPQTVEESIEFMRKLPDLIKTANNGRGTPIFYELLPLSAFQTYLNSVDTLD</sequence>